<dbReference type="InterPro" id="IPR006016">
    <property type="entry name" value="UspA"/>
</dbReference>
<evidence type="ECO:0000313" key="3">
    <source>
        <dbReference type="EMBL" id="QCT01423.1"/>
    </source>
</evidence>
<dbReference type="AlphaFoldDB" id="A0A4P8XGZ1"/>
<sequence length="145" mass="15639">MLFKNILLAYDGSELSEKALEQALGLLKVMPEAALDIVHAYEFPRFFIGEGIAPVPGTVNKEIFDVAEQTTNELKTRLREAGVDGNVQMIQGAPGEVLVEFAVQNGNDLIVIGSRGRSGIQEFMLGSVSHHVVQHAGVPVLVVKS</sequence>
<dbReference type="PANTHER" id="PTHR46268:SF6">
    <property type="entry name" value="UNIVERSAL STRESS PROTEIN UP12"/>
    <property type="match status" value="1"/>
</dbReference>
<feature type="domain" description="UspA" evidence="2">
    <location>
        <begin position="3"/>
        <end position="144"/>
    </location>
</feature>
<dbReference type="RefSeq" id="WP_138224559.1">
    <property type="nucleotide sequence ID" value="NZ_CP040396.1"/>
</dbReference>
<evidence type="ECO:0000256" key="1">
    <source>
        <dbReference type="ARBA" id="ARBA00008791"/>
    </source>
</evidence>
<accession>A0A4P8XGZ1</accession>
<organism evidence="3 4">
    <name type="scientific">Paenibacillus algicola</name>
    <dbReference type="NCBI Taxonomy" id="2565926"/>
    <lineage>
        <taxon>Bacteria</taxon>
        <taxon>Bacillati</taxon>
        <taxon>Bacillota</taxon>
        <taxon>Bacilli</taxon>
        <taxon>Bacillales</taxon>
        <taxon>Paenibacillaceae</taxon>
        <taxon>Paenibacillus</taxon>
    </lineage>
</organism>
<dbReference type="InterPro" id="IPR006015">
    <property type="entry name" value="Universal_stress_UspA"/>
</dbReference>
<dbReference type="EMBL" id="CP040396">
    <property type="protein sequence ID" value="QCT01423.1"/>
    <property type="molecule type" value="Genomic_DNA"/>
</dbReference>
<comment type="similarity">
    <text evidence="1">Belongs to the universal stress protein A family.</text>
</comment>
<dbReference type="InterPro" id="IPR014729">
    <property type="entry name" value="Rossmann-like_a/b/a_fold"/>
</dbReference>
<keyword evidence="4" id="KW-1185">Reference proteome</keyword>
<dbReference type="CDD" id="cd00293">
    <property type="entry name" value="USP-like"/>
    <property type="match status" value="1"/>
</dbReference>
<dbReference type="KEGG" id="palo:E6C60_0702"/>
<evidence type="ECO:0000313" key="4">
    <source>
        <dbReference type="Proteomes" id="UP000300879"/>
    </source>
</evidence>
<reference evidence="3 4" key="1">
    <citation type="submission" date="2019-05" db="EMBL/GenBank/DDBJ databases">
        <authorList>
            <person name="Chen C."/>
        </authorList>
    </citation>
    <scope>NUCLEOTIDE SEQUENCE [LARGE SCALE GENOMIC DNA]</scope>
    <source>
        <strain evidence="3 4">HB172198</strain>
    </source>
</reference>
<dbReference type="PANTHER" id="PTHR46268">
    <property type="entry name" value="STRESS RESPONSE PROTEIN NHAX"/>
    <property type="match status" value="1"/>
</dbReference>
<name>A0A4P8XGZ1_9BACL</name>
<evidence type="ECO:0000259" key="2">
    <source>
        <dbReference type="Pfam" id="PF00582"/>
    </source>
</evidence>
<dbReference type="Pfam" id="PF00582">
    <property type="entry name" value="Usp"/>
    <property type="match status" value="1"/>
</dbReference>
<dbReference type="SUPFAM" id="SSF52402">
    <property type="entry name" value="Adenine nucleotide alpha hydrolases-like"/>
    <property type="match status" value="1"/>
</dbReference>
<gene>
    <name evidence="3" type="ORF">E6C60_0702</name>
</gene>
<proteinExistence type="inferred from homology"/>
<protein>
    <submittedName>
        <fullName evidence="3">UspA domain protein</fullName>
    </submittedName>
</protein>
<dbReference type="PRINTS" id="PR01438">
    <property type="entry name" value="UNVRSLSTRESS"/>
</dbReference>
<dbReference type="Gene3D" id="3.40.50.620">
    <property type="entry name" value="HUPs"/>
    <property type="match status" value="1"/>
</dbReference>
<dbReference type="OrthoDB" id="9777884at2"/>
<dbReference type="Proteomes" id="UP000300879">
    <property type="component" value="Chromosome"/>
</dbReference>